<feature type="compositionally biased region" description="Polar residues" evidence="11">
    <location>
        <begin position="338"/>
        <end position="348"/>
    </location>
</feature>
<dbReference type="GO" id="GO:0005847">
    <property type="term" value="C:mRNA cleavage and polyadenylation specificity factor complex"/>
    <property type="evidence" value="ECO:0007669"/>
    <property type="project" value="TreeGrafter"/>
</dbReference>
<evidence type="ECO:0000256" key="11">
    <source>
        <dbReference type="SAM" id="MobiDB-lite"/>
    </source>
</evidence>
<keyword evidence="5" id="KW-0159">Chromosome partition</keyword>
<evidence type="ECO:0000256" key="4">
    <source>
        <dbReference type="ARBA" id="ARBA00022737"/>
    </source>
</evidence>
<feature type="compositionally biased region" description="Acidic residues" evidence="11">
    <location>
        <begin position="437"/>
        <end position="447"/>
    </location>
</feature>
<comment type="subcellular location">
    <subcellularLocation>
        <location evidence="1 10">Nucleus</location>
    </subcellularLocation>
</comment>
<evidence type="ECO:0000256" key="6">
    <source>
        <dbReference type="ARBA" id="ARBA00023242"/>
    </source>
</evidence>
<dbReference type="EMBL" id="MU003788">
    <property type="protein sequence ID" value="KAF2721661.1"/>
    <property type="molecule type" value="Genomic_DNA"/>
</dbReference>
<dbReference type="PANTHER" id="PTHR22836">
    <property type="entry name" value="WD40 REPEAT PROTEIN"/>
    <property type="match status" value="1"/>
</dbReference>
<keyword evidence="4" id="KW-0677">Repeat</keyword>
<feature type="region of interest" description="Disordered" evidence="11">
    <location>
        <begin position="420"/>
        <end position="460"/>
    </location>
</feature>
<feature type="compositionally biased region" description="Polar residues" evidence="11">
    <location>
        <begin position="580"/>
        <end position="590"/>
    </location>
</feature>
<comment type="function">
    <text evidence="7">Required for 3'-end cleavage and polyadenylation of pre-mRNAs. Also involved in chromosome segregation where it has a role in chromosome attachment to the mitotic spindle.</text>
</comment>
<reference evidence="12" key="1">
    <citation type="journal article" date="2020" name="Stud. Mycol.">
        <title>101 Dothideomycetes genomes: a test case for predicting lifestyles and emergence of pathogens.</title>
        <authorList>
            <person name="Haridas S."/>
            <person name="Albert R."/>
            <person name="Binder M."/>
            <person name="Bloem J."/>
            <person name="Labutti K."/>
            <person name="Salamov A."/>
            <person name="Andreopoulos B."/>
            <person name="Baker S."/>
            <person name="Barry K."/>
            <person name="Bills G."/>
            <person name="Bluhm B."/>
            <person name="Cannon C."/>
            <person name="Castanera R."/>
            <person name="Culley D."/>
            <person name="Daum C."/>
            <person name="Ezra D."/>
            <person name="Gonzalez J."/>
            <person name="Henrissat B."/>
            <person name="Kuo A."/>
            <person name="Liang C."/>
            <person name="Lipzen A."/>
            <person name="Lutzoni F."/>
            <person name="Magnuson J."/>
            <person name="Mondo S."/>
            <person name="Nolan M."/>
            <person name="Ohm R."/>
            <person name="Pangilinan J."/>
            <person name="Park H.-J."/>
            <person name="Ramirez L."/>
            <person name="Alfaro M."/>
            <person name="Sun H."/>
            <person name="Tritt A."/>
            <person name="Yoshinaga Y."/>
            <person name="Zwiers L.-H."/>
            <person name="Turgeon B."/>
            <person name="Goodwin S."/>
            <person name="Spatafora J."/>
            <person name="Crous P."/>
            <person name="Grigoriev I."/>
        </authorList>
    </citation>
    <scope>NUCLEOTIDE SEQUENCE</scope>
    <source>
        <strain evidence="12">CBS 116435</strain>
    </source>
</reference>
<keyword evidence="2 9" id="KW-0853">WD repeat</keyword>
<keyword evidence="6 10" id="KW-0539">Nucleus</keyword>
<evidence type="ECO:0000256" key="3">
    <source>
        <dbReference type="ARBA" id="ARBA00022664"/>
    </source>
</evidence>
<evidence type="ECO:0000313" key="12">
    <source>
        <dbReference type="EMBL" id="KAF2721661.1"/>
    </source>
</evidence>
<dbReference type="FunFam" id="2.130.10.10:FF:001039">
    <property type="entry name" value="Polyadenylation factor subunit 2"/>
    <property type="match status" value="1"/>
</dbReference>
<dbReference type="OrthoDB" id="16717at2759"/>
<keyword evidence="3 10" id="KW-0507">mRNA processing</keyword>
<dbReference type="PROSITE" id="PS50082">
    <property type="entry name" value="WD_REPEATS_2"/>
    <property type="match status" value="6"/>
</dbReference>
<evidence type="ECO:0000256" key="10">
    <source>
        <dbReference type="RuleBase" id="RU369034"/>
    </source>
</evidence>
<feature type="repeat" description="WD" evidence="9">
    <location>
        <begin position="367"/>
        <end position="398"/>
    </location>
</feature>
<evidence type="ECO:0000256" key="7">
    <source>
        <dbReference type="ARBA" id="ARBA00025498"/>
    </source>
</evidence>
<evidence type="ECO:0000256" key="2">
    <source>
        <dbReference type="ARBA" id="ARBA00022574"/>
    </source>
</evidence>
<feature type="region of interest" description="Disordered" evidence="11">
    <location>
        <begin position="572"/>
        <end position="617"/>
    </location>
</feature>
<dbReference type="InterPro" id="IPR001680">
    <property type="entry name" value="WD40_rpt"/>
</dbReference>
<organism evidence="12 13">
    <name type="scientific">Polychaeton citri CBS 116435</name>
    <dbReference type="NCBI Taxonomy" id="1314669"/>
    <lineage>
        <taxon>Eukaryota</taxon>
        <taxon>Fungi</taxon>
        <taxon>Dikarya</taxon>
        <taxon>Ascomycota</taxon>
        <taxon>Pezizomycotina</taxon>
        <taxon>Dothideomycetes</taxon>
        <taxon>Dothideomycetidae</taxon>
        <taxon>Capnodiales</taxon>
        <taxon>Capnodiaceae</taxon>
        <taxon>Polychaeton</taxon>
    </lineage>
</organism>
<dbReference type="GO" id="GO:0031124">
    <property type="term" value="P:mRNA 3'-end processing"/>
    <property type="evidence" value="ECO:0007669"/>
    <property type="project" value="UniProtKB-UniRule"/>
</dbReference>
<keyword evidence="13" id="KW-1185">Reference proteome</keyword>
<evidence type="ECO:0000256" key="9">
    <source>
        <dbReference type="PROSITE-ProRule" id="PRU00221"/>
    </source>
</evidence>
<feature type="compositionally biased region" description="Basic and acidic residues" evidence="11">
    <location>
        <begin position="427"/>
        <end position="436"/>
    </location>
</feature>
<feature type="repeat" description="WD" evidence="9">
    <location>
        <begin position="170"/>
        <end position="202"/>
    </location>
</feature>
<dbReference type="AlphaFoldDB" id="A0A9P4QB49"/>
<dbReference type="CDD" id="cd00200">
    <property type="entry name" value="WD40"/>
    <property type="match status" value="1"/>
</dbReference>
<dbReference type="SMART" id="SM00320">
    <property type="entry name" value="WD40"/>
    <property type="match status" value="7"/>
</dbReference>
<accession>A0A9P4QB49</accession>
<dbReference type="GO" id="GO:0007059">
    <property type="term" value="P:chromosome segregation"/>
    <property type="evidence" value="ECO:0007669"/>
    <property type="project" value="UniProtKB-KW"/>
</dbReference>
<evidence type="ECO:0000313" key="13">
    <source>
        <dbReference type="Proteomes" id="UP000799441"/>
    </source>
</evidence>
<proteinExistence type="predicted"/>
<dbReference type="Proteomes" id="UP000799441">
    <property type="component" value="Unassembled WGS sequence"/>
</dbReference>
<dbReference type="InterPro" id="IPR036322">
    <property type="entry name" value="WD40_repeat_dom_sf"/>
</dbReference>
<dbReference type="SUPFAM" id="SSF50978">
    <property type="entry name" value="WD40 repeat-like"/>
    <property type="match status" value="1"/>
</dbReference>
<evidence type="ECO:0000256" key="8">
    <source>
        <dbReference type="ARBA" id="ARBA00026154"/>
    </source>
</evidence>
<dbReference type="Pfam" id="PF00400">
    <property type="entry name" value="WD40"/>
    <property type="match status" value="6"/>
</dbReference>
<name>A0A9P4QB49_9PEZI</name>
<dbReference type="PROSITE" id="PS50294">
    <property type="entry name" value="WD_REPEATS_REGION"/>
    <property type="match status" value="4"/>
</dbReference>
<evidence type="ECO:0000256" key="5">
    <source>
        <dbReference type="ARBA" id="ARBA00022829"/>
    </source>
</evidence>
<evidence type="ECO:0000256" key="1">
    <source>
        <dbReference type="ARBA" id="ARBA00004123"/>
    </source>
</evidence>
<feature type="repeat" description="WD" evidence="9">
    <location>
        <begin position="254"/>
        <end position="289"/>
    </location>
</feature>
<protein>
    <recommendedName>
        <fullName evidence="8 10">Polyadenylation factor subunit 2</fullName>
    </recommendedName>
</protein>
<feature type="repeat" description="WD" evidence="9">
    <location>
        <begin position="87"/>
        <end position="119"/>
    </location>
</feature>
<feature type="region of interest" description="Disordered" evidence="11">
    <location>
        <begin position="338"/>
        <end position="358"/>
    </location>
</feature>
<dbReference type="FunFam" id="2.130.10.10:FF:002008">
    <property type="entry name" value="Polyadenylation factor subunit 2"/>
    <property type="match status" value="1"/>
</dbReference>
<feature type="region of interest" description="Disordered" evidence="11">
    <location>
        <begin position="1"/>
        <end position="28"/>
    </location>
</feature>
<dbReference type="InterPro" id="IPR045245">
    <property type="entry name" value="Pfs2-like"/>
</dbReference>
<feature type="repeat" description="WD" evidence="9">
    <location>
        <begin position="212"/>
        <end position="253"/>
    </location>
</feature>
<gene>
    <name evidence="12" type="ORF">K431DRAFT_338548</name>
</gene>
<dbReference type="Gene3D" id="2.130.10.10">
    <property type="entry name" value="YVTN repeat-like/Quinoprotein amine dehydrogenase"/>
    <property type="match status" value="3"/>
</dbReference>
<feature type="compositionally biased region" description="Gly residues" evidence="11">
    <location>
        <begin position="1"/>
        <end position="10"/>
    </location>
</feature>
<sequence>MDGEYGSGGHGGHEFTSRRGRPNRRNATDIGTTYVDWMHKRRSNRRGIGLFEAERPAPSYVADMLPPAARRGKAVDSIPAKHLHSSLNKVRHPVNVVRWTPEGRRLLTGSTSGEFTLWNGTAFNFDTIMQAHDCAVRAITYAHNDEWLVSADQDGVVKYWQTNFNNVKEIQAHTDPIRDIAFAPTDSKFVTASDDAQLKIFDFAGGVEETVLSGHQWDAKSVDWHPTKGLLVSGSKDHQVKLWDPRTGRCLTTLHGHKNTVNMTKFEPSNGVLLASCARDQTARVFDIRMMRDVFLLKGHEKEIISLVWHPIHSSLITTGGGDGSMFHYLLDEPNTPAGSSTTMSPYDSPNPADAPAQTLHPAHKVQNAHDFNIWSMAWHPLGHILASGSNDKATRFWTRPRPGDSSYVNDRWHIGQQAAEQLGTWKKTEAQRQRDEEDDDEADGLEDQTMPIKQSLPGLPGLPGMLGAGLGVMTQPDGTSIGGAQPASMPNLPFSIPGQGFPPAAIPQHSNGIDMNQLSQMMQAGQLPPPPPPPPLHMNGAPPFSSMPMPPMPMPPGLQPPPGLMGLPGMVGGSVLPAQPSTADISNGTVRKRGPLPSQQESLQAEMKQGRYIKPR</sequence>
<feature type="repeat" description="WD" evidence="9">
    <location>
        <begin position="129"/>
        <end position="161"/>
    </location>
</feature>
<comment type="caution">
    <text evidence="12">The sequence shown here is derived from an EMBL/GenBank/DDBJ whole genome shotgun (WGS) entry which is preliminary data.</text>
</comment>
<dbReference type="InterPro" id="IPR015943">
    <property type="entry name" value="WD40/YVTN_repeat-like_dom_sf"/>
</dbReference>
<dbReference type="PANTHER" id="PTHR22836:SF0">
    <property type="entry name" value="PRE-MRNA 3' END PROCESSING PROTEIN WDR33"/>
    <property type="match status" value="1"/>
</dbReference>